<dbReference type="SUPFAM" id="SSF158472">
    <property type="entry name" value="HAMP domain-like"/>
    <property type="match status" value="1"/>
</dbReference>
<reference evidence="18 19" key="1">
    <citation type="journal article" date="2015" name="Genome Announc.">
        <title>Draft Genome Sequences of Marine Isolates of Thalassomonas viridans and Thalassomonas actiniarum.</title>
        <authorList>
            <person name="Olonade I."/>
            <person name="van Zyl L.J."/>
            <person name="Trindade M."/>
        </authorList>
    </citation>
    <scope>NUCLEOTIDE SEQUENCE [LARGE SCALE GENOMIC DNA]</scope>
    <source>
        <strain evidence="18 19">XOM25</strain>
    </source>
</reference>
<dbReference type="InterPro" id="IPR036097">
    <property type="entry name" value="HisK_dim/P_sf"/>
</dbReference>
<keyword evidence="9" id="KW-0418">Kinase</keyword>
<keyword evidence="7 15" id="KW-0812">Transmembrane</keyword>
<comment type="catalytic activity">
    <reaction evidence="1">
        <text>ATP + protein L-histidine = ADP + protein N-phospho-L-histidine.</text>
        <dbReference type="EC" id="2.7.13.3"/>
    </reaction>
</comment>
<evidence type="ECO:0000313" key="18">
    <source>
        <dbReference type="EMBL" id="WDE09065.1"/>
    </source>
</evidence>
<dbReference type="SUPFAM" id="SSF55874">
    <property type="entry name" value="ATPase domain of HSP90 chaperone/DNA topoisomerase II/histidine kinase"/>
    <property type="match status" value="1"/>
</dbReference>
<reference evidence="18 19" key="2">
    <citation type="journal article" date="2022" name="Mar. Drugs">
        <title>Bioassay-Guided Fractionation Leads to the Detection of Cholic Acid Generated by the Rare Thalassomonas sp.</title>
        <authorList>
            <person name="Pheiffer F."/>
            <person name="Schneider Y.K."/>
            <person name="Hansen E.H."/>
            <person name="Andersen J.H."/>
            <person name="Isaksson J."/>
            <person name="Busche T."/>
            <person name="R C."/>
            <person name="Kalinowski J."/>
            <person name="Zyl L.V."/>
            <person name="Trindade M."/>
        </authorList>
    </citation>
    <scope>NUCLEOTIDE SEQUENCE [LARGE SCALE GENOMIC DNA]</scope>
    <source>
        <strain evidence="18 19">XOM25</strain>
    </source>
</reference>
<feature type="domain" description="Histidine kinase" evidence="16">
    <location>
        <begin position="235"/>
        <end position="448"/>
    </location>
</feature>
<evidence type="ECO:0000313" key="19">
    <source>
        <dbReference type="Proteomes" id="UP000032352"/>
    </source>
</evidence>
<dbReference type="Gene3D" id="6.10.340.10">
    <property type="match status" value="1"/>
</dbReference>
<evidence type="ECO:0000256" key="3">
    <source>
        <dbReference type="ARBA" id="ARBA00012438"/>
    </source>
</evidence>
<dbReference type="EC" id="2.7.13.3" evidence="3"/>
<dbReference type="PROSITE" id="PS50109">
    <property type="entry name" value="HIS_KIN"/>
    <property type="match status" value="1"/>
</dbReference>
<dbReference type="InterPro" id="IPR004358">
    <property type="entry name" value="Sig_transdc_His_kin-like_C"/>
</dbReference>
<evidence type="ECO:0000256" key="12">
    <source>
        <dbReference type="ARBA" id="ARBA00023012"/>
    </source>
</evidence>
<evidence type="ECO:0000256" key="6">
    <source>
        <dbReference type="ARBA" id="ARBA00022679"/>
    </source>
</evidence>
<evidence type="ECO:0000256" key="11">
    <source>
        <dbReference type="ARBA" id="ARBA00022989"/>
    </source>
</evidence>
<dbReference type="GO" id="GO:0005886">
    <property type="term" value="C:plasma membrane"/>
    <property type="evidence" value="ECO:0007669"/>
    <property type="project" value="UniProtKB-SubCell"/>
</dbReference>
<dbReference type="GO" id="GO:0000155">
    <property type="term" value="F:phosphorelay sensor kinase activity"/>
    <property type="evidence" value="ECO:0007669"/>
    <property type="project" value="InterPro"/>
</dbReference>
<keyword evidence="4" id="KW-1003">Cell membrane</keyword>
<dbReference type="EMBL" id="CP059734">
    <property type="protein sequence ID" value="WDE09065.1"/>
    <property type="molecule type" value="Genomic_DNA"/>
</dbReference>
<organism evidence="18 19">
    <name type="scientific">Thalassomonas viridans</name>
    <dbReference type="NCBI Taxonomy" id="137584"/>
    <lineage>
        <taxon>Bacteria</taxon>
        <taxon>Pseudomonadati</taxon>
        <taxon>Pseudomonadota</taxon>
        <taxon>Gammaproteobacteria</taxon>
        <taxon>Alteromonadales</taxon>
        <taxon>Colwelliaceae</taxon>
        <taxon>Thalassomonas</taxon>
    </lineage>
</organism>
<dbReference type="Pfam" id="PF00672">
    <property type="entry name" value="HAMP"/>
    <property type="match status" value="1"/>
</dbReference>
<keyword evidence="11 15" id="KW-1133">Transmembrane helix</keyword>
<dbReference type="Pfam" id="PF00512">
    <property type="entry name" value="HisKA"/>
    <property type="match status" value="1"/>
</dbReference>
<evidence type="ECO:0000256" key="2">
    <source>
        <dbReference type="ARBA" id="ARBA00004651"/>
    </source>
</evidence>
<dbReference type="PROSITE" id="PS50885">
    <property type="entry name" value="HAMP"/>
    <property type="match status" value="1"/>
</dbReference>
<dbReference type="InterPro" id="IPR005467">
    <property type="entry name" value="His_kinase_dom"/>
</dbReference>
<dbReference type="SMART" id="SM00388">
    <property type="entry name" value="HisKA"/>
    <property type="match status" value="1"/>
</dbReference>
<dbReference type="Pfam" id="PF02518">
    <property type="entry name" value="HATPase_c"/>
    <property type="match status" value="1"/>
</dbReference>
<dbReference type="Proteomes" id="UP000032352">
    <property type="component" value="Chromosome pTvir"/>
</dbReference>
<keyword evidence="19" id="KW-1185">Reference proteome</keyword>
<dbReference type="AlphaFoldDB" id="A0AAE9ZB75"/>
<dbReference type="InterPro" id="IPR003660">
    <property type="entry name" value="HAMP_dom"/>
</dbReference>
<dbReference type="PANTHER" id="PTHR45528">
    <property type="entry name" value="SENSOR HISTIDINE KINASE CPXA"/>
    <property type="match status" value="1"/>
</dbReference>
<keyword evidence="10" id="KW-0067">ATP-binding</keyword>
<dbReference type="PANTHER" id="PTHR45528:SF1">
    <property type="entry name" value="SENSOR HISTIDINE KINASE CPXA"/>
    <property type="match status" value="1"/>
</dbReference>
<accession>A0AAE9ZB75</accession>
<keyword evidence="14" id="KW-0175">Coiled coil</keyword>
<dbReference type="KEGG" id="tvd:SG34_030285"/>
<keyword evidence="8" id="KW-0547">Nucleotide-binding</keyword>
<feature type="coiled-coil region" evidence="14">
    <location>
        <begin position="259"/>
        <end position="286"/>
    </location>
</feature>
<evidence type="ECO:0000259" key="17">
    <source>
        <dbReference type="PROSITE" id="PS50885"/>
    </source>
</evidence>
<dbReference type="Gene3D" id="1.10.287.130">
    <property type="match status" value="1"/>
</dbReference>
<evidence type="ECO:0000256" key="9">
    <source>
        <dbReference type="ARBA" id="ARBA00022777"/>
    </source>
</evidence>
<dbReference type="SMART" id="SM00387">
    <property type="entry name" value="HATPase_c"/>
    <property type="match status" value="1"/>
</dbReference>
<keyword evidence="12" id="KW-0902">Two-component regulatory system</keyword>
<dbReference type="SUPFAM" id="SSF47384">
    <property type="entry name" value="Homodimeric domain of signal transducing histidine kinase"/>
    <property type="match status" value="1"/>
</dbReference>
<keyword evidence="13 15" id="KW-0472">Membrane</keyword>
<feature type="domain" description="HAMP" evidence="17">
    <location>
        <begin position="172"/>
        <end position="227"/>
    </location>
</feature>
<evidence type="ECO:0000256" key="1">
    <source>
        <dbReference type="ARBA" id="ARBA00000085"/>
    </source>
</evidence>
<proteinExistence type="predicted"/>
<dbReference type="InterPro" id="IPR003661">
    <property type="entry name" value="HisK_dim/P_dom"/>
</dbReference>
<evidence type="ECO:0000256" key="5">
    <source>
        <dbReference type="ARBA" id="ARBA00022553"/>
    </source>
</evidence>
<evidence type="ECO:0000259" key="16">
    <source>
        <dbReference type="PROSITE" id="PS50109"/>
    </source>
</evidence>
<sequence>MNHFFKRIFISVWIVIIFTGICTLLVAYALKSMGIVKETQDYELALVNKAYDDLADMLVRQPGDISLLPKRHVLDMGRQLQIYIIDDNGRDILNRMLPRDVASIALPTSAAGPVKPYRLRKVIFNKTLPGYKVIGYRDLYAISRLAMRPNARLLLLAVAIVISVSISLWLSSYIVRPLRKLRAASQQVAEGDFNLVISDEFVKRKDEIAMLARDFDVMTAKVEQLITNQQQLMRDVSHELRSPLARMQALLSLASQKPAEDARMNIARIEQELANLNQLIDEILSFARLDTLQSLKKVRVNLKELLEVIAESAEIEGAMENKQVQVEAESHWFMYLDAELISSAIENIVRNALKYSPANSVIAIKAAVEADFLTISIADTGPGVPEAFLSELFEPFYQVGNRSGSQASGSGVGLAIAEKCVHLHGGKITAANRVPTGLVMTIFLPLSLGKEPLCKEPLSKESSHQEP</sequence>
<evidence type="ECO:0000256" key="15">
    <source>
        <dbReference type="SAM" id="Phobius"/>
    </source>
</evidence>
<dbReference type="Gene3D" id="3.30.565.10">
    <property type="entry name" value="Histidine kinase-like ATPase, C-terminal domain"/>
    <property type="match status" value="1"/>
</dbReference>
<feature type="transmembrane region" description="Helical" evidence="15">
    <location>
        <begin position="12"/>
        <end position="30"/>
    </location>
</feature>
<dbReference type="CDD" id="cd00082">
    <property type="entry name" value="HisKA"/>
    <property type="match status" value="1"/>
</dbReference>
<evidence type="ECO:0000256" key="4">
    <source>
        <dbReference type="ARBA" id="ARBA00022475"/>
    </source>
</evidence>
<name>A0AAE9ZB75_9GAMM</name>
<keyword evidence="5" id="KW-0597">Phosphoprotein</keyword>
<dbReference type="InterPro" id="IPR036890">
    <property type="entry name" value="HATPase_C_sf"/>
</dbReference>
<evidence type="ECO:0000256" key="14">
    <source>
        <dbReference type="SAM" id="Coils"/>
    </source>
</evidence>
<dbReference type="GO" id="GO:0005524">
    <property type="term" value="F:ATP binding"/>
    <property type="evidence" value="ECO:0007669"/>
    <property type="project" value="UniProtKB-KW"/>
</dbReference>
<evidence type="ECO:0000256" key="7">
    <source>
        <dbReference type="ARBA" id="ARBA00022692"/>
    </source>
</evidence>
<dbReference type="PRINTS" id="PR00344">
    <property type="entry name" value="BCTRLSENSOR"/>
</dbReference>
<evidence type="ECO:0000256" key="10">
    <source>
        <dbReference type="ARBA" id="ARBA00022840"/>
    </source>
</evidence>
<dbReference type="RefSeq" id="WP_053047595.1">
    <property type="nucleotide sequence ID" value="NZ_CP059734.1"/>
</dbReference>
<dbReference type="InterPro" id="IPR003594">
    <property type="entry name" value="HATPase_dom"/>
</dbReference>
<dbReference type="SMART" id="SM00304">
    <property type="entry name" value="HAMP"/>
    <property type="match status" value="1"/>
</dbReference>
<evidence type="ECO:0000256" key="8">
    <source>
        <dbReference type="ARBA" id="ARBA00022741"/>
    </source>
</evidence>
<protein>
    <recommendedName>
        <fullName evidence="3">histidine kinase</fullName>
        <ecNumber evidence="3">2.7.13.3</ecNumber>
    </recommendedName>
</protein>
<keyword evidence="6" id="KW-0808">Transferase</keyword>
<dbReference type="InterPro" id="IPR050398">
    <property type="entry name" value="HssS/ArlS-like"/>
</dbReference>
<comment type="subcellular location">
    <subcellularLocation>
        <location evidence="2">Cell membrane</location>
        <topology evidence="2">Multi-pass membrane protein</topology>
    </subcellularLocation>
</comment>
<dbReference type="CDD" id="cd06225">
    <property type="entry name" value="HAMP"/>
    <property type="match status" value="1"/>
</dbReference>
<feature type="transmembrane region" description="Helical" evidence="15">
    <location>
        <begin position="153"/>
        <end position="175"/>
    </location>
</feature>
<gene>
    <name evidence="18" type="ORF">SG34_030285</name>
</gene>
<evidence type="ECO:0000256" key="13">
    <source>
        <dbReference type="ARBA" id="ARBA00023136"/>
    </source>
</evidence>